<dbReference type="Gene3D" id="3.80.10.10">
    <property type="entry name" value="Ribonuclease Inhibitor"/>
    <property type="match status" value="1"/>
</dbReference>
<dbReference type="GO" id="GO:0048471">
    <property type="term" value="C:perinuclear region of cytoplasm"/>
    <property type="evidence" value="ECO:0007669"/>
    <property type="project" value="TreeGrafter"/>
</dbReference>
<dbReference type="OrthoDB" id="184583at2759"/>
<organism evidence="5 6">
    <name type="scientific">Drosophila virilis</name>
    <name type="common">Fruit fly</name>
    <dbReference type="NCBI Taxonomy" id="7244"/>
    <lineage>
        <taxon>Eukaryota</taxon>
        <taxon>Metazoa</taxon>
        <taxon>Ecdysozoa</taxon>
        <taxon>Arthropoda</taxon>
        <taxon>Hexapoda</taxon>
        <taxon>Insecta</taxon>
        <taxon>Pterygota</taxon>
        <taxon>Neoptera</taxon>
        <taxon>Endopterygota</taxon>
        <taxon>Diptera</taxon>
        <taxon>Brachycera</taxon>
        <taxon>Muscomorpha</taxon>
        <taxon>Ephydroidea</taxon>
        <taxon>Drosophilidae</taxon>
        <taxon>Drosophila</taxon>
    </lineage>
</organism>
<dbReference type="HOGENOM" id="CLU_028747_2_0_1"/>
<protein>
    <recommendedName>
        <fullName evidence="7">Ran-GTPase activating protein 1 C-terminal domain-containing protein</fullName>
    </recommendedName>
</protein>
<evidence type="ECO:0000256" key="4">
    <source>
        <dbReference type="SAM" id="MobiDB-lite"/>
    </source>
</evidence>
<evidence type="ECO:0000256" key="2">
    <source>
        <dbReference type="ARBA" id="ARBA00022614"/>
    </source>
</evidence>
<evidence type="ECO:0000256" key="3">
    <source>
        <dbReference type="ARBA" id="ARBA00022737"/>
    </source>
</evidence>
<dbReference type="GO" id="GO:0031267">
    <property type="term" value="F:small GTPase binding"/>
    <property type="evidence" value="ECO:0007669"/>
    <property type="project" value="TreeGrafter"/>
</dbReference>
<dbReference type="GO" id="GO:0005096">
    <property type="term" value="F:GTPase activator activity"/>
    <property type="evidence" value="ECO:0007669"/>
    <property type="project" value="UniProtKB-KW"/>
</dbReference>
<evidence type="ECO:0000313" key="5">
    <source>
        <dbReference type="EMBL" id="EDW57514.2"/>
    </source>
</evidence>
<dbReference type="PANTHER" id="PTHR24113:SF12">
    <property type="entry name" value="RAN GTPASE-ACTIVATING PROTEIN 1"/>
    <property type="match status" value="1"/>
</dbReference>
<reference evidence="5 6" key="1">
    <citation type="journal article" date="2007" name="Nature">
        <title>Evolution of genes and genomes on the Drosophila phylogeny.</title>
        <authorList>
            <consortium name="Drosophila 12 Genomes Consortium"/>
            <person name="Clark A.G."/>
            <person name="Eisen M.B."/>
            <person name="Smith D.R."/>
            <person name="Bergman C.M."/>
            <person name="Oliver B."/>
            <person name="Markow T.A."/>
            <person name="Kaufman T.C."/>
            <person name="Kellis M."/>
            <person name="Gelbart W."/>
            <person name="Iyer V.N."/>
            <person name="Pollard D.A."/>
            <person name="Sackton T.B."/>
            <person name="Larracuente A.M."/>
            <person name="Singh N.D."/>
            <person name="Abad J.P."/>
            <person name="Abt D.N."/>
            <person name="Adryan B."/>
            <person name="Aguade M."/>
            <person name="Akashi H."/>
            <person name="Anderson W.W."/>
            <person name="Aquadro C.F."/>
            <person name="Ardell D.H."/>
            <person name="Arguello R."/>
            <person name="Artieri C.G."/>
            <person name="Barbash D.A."/>
            <person name="Barker D."/>
            <person name="Barsanti P."/>
            <person name="Batterham P."/>
            <person name="Batzoglou S."/>
            <person name="Begun D."/>
            <person name="Bhutkar A."/>
            <person name="Blanco E."/>
            <person name="Bosak S.A."/>
            <person name="Bradley R.K."/>
            <person name="Brand A.D."/>
            <person name="Brent M.R."/>
            <person name="Brooks A.N."/>
            <person name="Brown R.H."/>
            <person name="Butlin R.K."/>
            <person name="Caggese C."/>
            <person name="Calvi B.R."/>
            <person name="Bernardo de Carvalho A."/>
            <person name="Caspi A."/>
            <person name="Castrezana S."/>
            <person name="Celniker S.E."/>
            <person name="Chang J.L."/>
            <person name="Chapple C."/>
            <person name="Chatterji S."/>
            <person name="Chinwalla A."/>
            <person name="Civetta A."/>
            <person name="Clifton S.W."/>
            <person name="Comeron J.M."/>
            <person name="Costello J.C."/>
            <person name="Coyne J.A."/>
            <person name="Daub J."/>
            <person name="David R.G."/>
            <person name="Delcher A.L."/>
            <person name="Delehaunty K."/>
            <person name="Do C.B."/>
            <person name="Ebling H."/>
            <person name="Edwards K."/>
            <person name="Eickbush T."/>
            <person name="Evans J.D."/>
            <person name="Filipski A."/>
            <person name="Findeiss S."/>
            <person name="Freyhult E."/>
            <person name="Fulton L."/>
            <person name="Fulton R."/>
            <person name="Garcia A.C."/>
            <person name="Gardiner A."/>
            <person name="Garfield D.A."/>
            <person name="Garvin B.E."/>
            <person name="Gibson G."/>
            <person name="Gilbert D."/>
            <person name="Gnerre S."/>
            <person name="Godfrey J."/>
            <person name="Good R."/>
            <person name="Gotea V."/>
            <person name="Gravely B."/>
            <person name="Greenberg A.J."/>
            <person name="Griffiths-Jones S."/>
            <person name="Gross S."/>
            <person name="Guigo R."/>
            <person name="Gustafson E.A."/>
            <person name="Haerty W."/>
            <person name="Hahn M.W."/>
            <person name="Halligan D.L."/>
            <person name="Halpern A.L."/>
            <person name="Halter G.M."/>
            <person name="Han M.V."/>
            <person name="Heger A."/>
            <person name="Hillier L."/>
            <person name="Hinrichs A.S."/>
            <person name="Holmes I."/>
            <person name="Hoskins R.A."/>
            <person name="Hubisz M.J."/>
            <person name="Hultmark D."/>
            <person name="Huntley M.A."/>
            <person name="Jaffe D.B."/>
            <person name="Jagadeeshan S."/>
            <person name="Jeck W.R."/>
            <person name="Johnson J."/>
            <person name="Jones C.D."/>
            <person name="Jordan W.C."/>
            <person name="Karpen G.H."/>
            <person name="Kataoka E."/>
            <person name="Keightley P.D."/>
            <person name="Kheradpour P."/>
            <person name="Kirkness E.F."/>
            <person name="Koerich L.B."/>
            <person name="Kristiansen K."/>
            <person name="Kudrna D."/>
            <person name="Kulathinal R.J."/>
            <person name="Kumar S."/>
            <person name="Kwok R."/>
            <person name="Lander E."/>
            <person name="Langley C.H."/>
            <person name="Lapoint R."/>
            <person name="Lazzaro B.P."/>
            <person name="Lee S.J."/>
            <person name="Levesque L."/>
            <person name="Li R."/>
            <person name="Lin C.F."/>
            <person name="Lin M.F."/>
            <person name="Lindblad-Toh K."/>
            <person name="Llopart A."/>
            <person name="Long M."/>
            <person name="Low L."/>
            <person name="Lozovsky E."/>
            <person name="Lu J."/>
            <person name="Luo M."/>
            <person name="Machado C.A."/>
            <person name="Makalowski W."/>
            <person name="Marzo M."/>
            <person name="Matsuda M."/>
            <person name="Matzkin L."/>
            <person name="McAllister B."/>
            <person name="McBride C.S."/>
            <person name="McKernan B."/>
            <person name="McKernan K."/>
            <person name="Mendez-Lago M."/>
            <person name="Minx P."/>
            <person name="Mollenhauer M.U."/>
            <person name="Montooth K."/>
            <person name="Mount S.M."/>
            <person name="Mu X."/>
            <person name="Myers E."/>
            <person name="Negre B."/>
            <person name="Newfeld S."/>
            <person name="Nielsen R."/>
            <person name="Noor M.A."/>
            <person name="O'Grady P."/>
            <person name="Pachter L."/>
            <person name="Papaceit M."/>
            <person name="Parisi M.J."/>
            <person name="Parisi M."/>
            <person name="Parts L."/>
            <person name="Pedersen J.S."/>
            <person name="Pesole G."/>
            <person name="Phillippy A.M."/>
            <person name="Ponting C.P."/>
            <person name="Pop M."/>
            <person name="Porcelli D."/>
            <person name="Powell J.R."/>
            <person name="Prohaska S."/>
            <person name="Pruitt K."/>
            <person name="Puig M."/>
            <person name="Quesneville H."/>
            <person name="Ram K.R."/>
            <person name="Rand D."/>
            <person name="Rasmussen M.D."/>
            <person name="Reed L.K."/>
            <person name="Reenan R."/>
            <person name="Reily A."/>
            <person name="Remington K.A."/>
            <person name="Rieger T.T."/>
            <person name="Ritchie M.G."/>
            <person name="Robin C."/>
            <person name="Rogers Y.H."/>
            <person name="Rohde C."/>
            <person name="Rozas J."/>
            <person name="Rubenfield M.J."/>
            <person name="Ruiz A."/>
            <person name="Russo S."/>
            <person name="Salzberg S.L."/>
            <person name="Sanchez-Gracia A."/>
            <person name="Saranga D.J."/>
            <person name="Sato H."/>
            <person name="Schaeffer S.W."/>
            <person name="Schatz M.C."/>
            <person name="Schlenke T."/>
            <person name="Schwartz R."/>
            <person name="Segarra C."/>
            <person name="Singh R.S."/>
            <person name="Sirot L."/>
            <person name="Sirota M."/>
            <person name="Sisneros N.B."/>
            <person name="Smith C.D."/>
            <person name="Smith T.F."/>
            <person name="Spieth J."/>
            <person name="Stage D.E."/>
            <person name="Stark A."/>
            <person name="Stephan W."/>
            <person name="Strausberg R.L."/>
            <person name="Strempel S."/>
            <person name="Sturgill D."/>
            <person name="Sutton G."/>
            <person name="Sutton G.G."/>
            <person name="Tao W."/>
            <person name="Teichmann S."/>
            <person name="Tobari Y.N."/>
            <person name="Tomimura Y."/>
            <person name="Tsolas J.M."/>
            <person name="Valente V.L."/>
            <person name="Venter E."/>
            <person name="Venter J.C."/>
            <person name="Vicario S."/>
            <person name="Vieira F.G."/>
            <person name="Vilella A.J."/>
            <person name="Villasante A."/>
            <person name="Walenz B."/>
            <person name="Wang J."/>
            <person name="Wasserman M."/>
            <person name="Watts T."/>
            <person name="Wilson D."/>
            <person name="Wilson R.K."/>
            <person name="Wing R.A."/>
            <person name="Wolfner M.F."/>
            <person name="Wong A."/>
            <person name="Wong G.K."/>
            <person name="Wu C.I."/>
            <person name="Wu G."/>
            <person name="Yamamoto D."/>
            <person name="Yang H.P."/>
            <person name="Yang S.P."/>
            <person name="Yorke J.A."/>
            <person name="Yoshida K."/>
            <person name="Zdobnov E."/>
            <person name="Zhang P."/>
            <person name="Zhang Y."/>
            <person name="Zimin A.V."/>
            <person name="Baldwin J."/>
            <person name="Abdouelleil A."/>
            <person name="Abdulkadir J."/>
            <person name="Abebe A."/>
            <person name="Abera B."/>
            <person name="Abreu J."/>
            <person name="Acer S.C."/>
            <person name="Aftuck L."/>
            <person name="Alexander A."/>
            <person name="An P."/>
            <person name="Anderson E."/>
            <person name="Anderson S."/>
            <person name="Arachi H."/>
            <person name="Azer M."/>
            <person name="Bachantsang P."/>
            <person name="Barry A."/>
            <person name="Bayul T."/>
            <person name="Berlin A."/>
            <person name="Bessette D."/>
            <person name="Bloom T."/>
            <person name="Blye J."/>
            <person name="Boguslavskiy L."/>
            <person name="Bonnet C."/>
            <person name="Boukhgalter B."/>
            <person name="Bourzgui I."/>
            <person name="Brown A."/>
            <person name="Cahill P."/>
            <person name="Channer S."/>
            <person name="Cheshatsang Y."/>
            <person name="Chuda L."/>
            <person name="Citroen M."/>
            <person name="Collymore A."/>
            <person name="Cooke P."/>
            <person name="Costello M."/>
            <person name="D'Aco K."/>
            <person name="Daza R."/>
            <person name="De Haan G."/>
            <person name="DeGray S."/>
            <person name="DeMaso C."/>
            <person name="Dhargay N."/>
            <person name="Dooley K."/>
            <person name="Dooley E."/>
            <person name="Doricent M."/>
            <person name="Dorje P."/>
            <person name="Dorjee K."/>
            <person name="Dupes A."/>
            <person name="Elong R."/>
            <person name="Falk J."/>
            <person name="Farina A."/>
            <person name="Faro S."/>
            <person name="Ferguson D."/>
            <person name="Fisher S."/>
            <person name="Foley C.D."/>
            <person name="Franke A."/>
            <person name="Friedrich D."/>
            <person name="Gadbois L."/>
            <person name="Gearin G."/>
            <person name="Gearin C.R."/>
            <person name="Giannoukos G."/>
            <person name="Goode T."/>
            <person name="Graham J."/>
            <person name="Grandbois E."/>
            <person name="Grewal S."/>
            <person name="Gyaltsen K."/>
            <person name="Hafez N."/>
            <person name="Hagos B."/>
            <person name="Hall J."/>
            <person name="Henson C."/>
            <person name="Hollinger A."/>
            <person name="Honan T."/>
            <person name="Huard M.D."/>
            <person name="Hughes L."/>
            <person name="Hurhula B."/>
            <person name="Husby M.E."/>
            <person name="Kamat A."/>
            <person name="Kanga B."/>
            <person name="Kashin S."/>
            <person name="Khazanovich D."/>
            <person name="Kisner P."/>
            <person name="Lance K."/>
            <person name="Lara M."/>
            <person name="Lee W."/>
            <person name="Lennon N."/>
            <person name="Letendre F."/>
            <person name="LeVine R."/>
            <person name="Lipovsky A."/>
            <person name="Liu X."/>
            <person name="Liu J."/>
            <person name="Liu S."/>
            <person name="Lokyitsang T."/>
            <person name="Lokyitsang Y."/>
            <person name="Lubonja R."/>
            <person name="Lui A."/>
            <person name="MacDonald P."/>
            <person name="Magnisalis V."/>
            <person name="Maru K."/>
            <person name="Matthews C."/>
            <person name="McCusker W."/>
            <person name="McDonough S."/>
            <person name="Mehta T."/>
            <person name="Meldrim J."/>
            <person name="Meneus L."/>
            <person name="Mihai O."/>
            <person name="Mihalev A."/>
            <person name="Mihova T."/>
            <person name="Mittelman R."/>
            <person name="Mlenga V."/>
            <person name="Montmayeur A."/>
            <person name="Mulrain L."/>
            <person name="Navidi A."/>
            <person name="Naylor J."/>
            <person name="Negash T."/>
            <person name="Nguyen T."/>
            <person name="Nguyen N."/>
            <person name="Nicol R."/>
            <person name="Norbu C."/>
            <person name="Norbu N."/>
            <person name="Novod N."/>
            <person name="O'Neill B."/>
            <person name="Osman S."/>
            <person name="Markiewicz E."/>
            <person name="Oyono O.L."/>
            <person name="Patti C."/>
            <person name="Phunkhang P."/>
            <person name="Pierre F."/>
            <person name="Priest M."/>
            <person name="Raghuraman S."/>
            <person name="Rege F."/>
            <person name="Reyes R."/>
            <person name="Rise C."/>
            <person name="Rogov P."/>
            <person name="Ross K."/>
            <person name="Ryan E."/>
            <person name="Settipalli S."/>
            <person name="Shea T."/>
            <person name="Sherpa N."/>
            <person name="Shi L."/>
            <person name="Shih D."/>
            <person name="Sparrow T."/>
            <person name="Spaulding J."/>
            <person name="Stalker J."/>
            <person name="Stange-Thomann N."/>
            <person name="Stavropoulos S."/>
            <person name="Stone C."/>
            <person name="Strader C."/>
            <person name="Tesfaye S."/>
            <person name="Thomson T."/>
            <person name="Thoulutsang Y."/>
            <person name="Thoulutsang D."/>
            <person name="Topham K."/>
            <person name="Topping I."/>
            <person name="Tsamla T."/>
            <person name="Vassiliev H."/>
            <person name="Vo A."/>
            <person name="Wangchuk T."/>
            <person name="Wangdi T."/>
            <person name="Weiand M."/>
            <person name="Wilkinson J."/>
            <person name="Wilson A."/>
            <person name="Yadav S."/>
            <person name="Young G."/>
            <person name="Yu Q."/>
            <person name="Zembek L."/>
            <person name="Zhong D."/>
            <person name="Zimmer A."/>
            <person name="Zwirko Z."/>
            <person name="Jaffe D.B."/>
            <person name="Alvarez P."/>
            <person name="Brockman W."/>
            <person name="Butler J."/>
            <person name="Chin C."/>
            <person name="Gnerre S."/>
            <person name="Grabherr M."/>
            <person name="Kleber M."/>
            <person name="Mauceli E."/>
            <person name="MacCallum I."/>
        </authorList>
    </citation>
    <scope>NUCLEOTIDE SEQUENCE [LARGE SCALE GENOMIC DNA]</scope>
    <source>
        <strain evidence="6">Tucson 15010-1051.87</strain>
    </source>
</reference>
<dbReference type="Proteomes" id="UP000008792">
    <property type="component" value="Unassembled WGS sequence"/>
</dbReference>
<keyword evidence="3" id="KW-0677">Repeat</keyword>
<dbReference type="InterPro" id="IPR036720">
    <property type="entry name" value="RanGAP1_C_sf"/>
</dbReference>
<dbReference type="AlphaFoldDB" id="B4M8I8"/>
<dbReference type="PANTHER" id="PTHR24113">
    <property type="entry name" value="RAN GTPASE-ACTIVATING PROTEIN 1"/>
    <property type="match status" value="1"/>
</dbReference>
<dbReference type="GO" id="GO:0005829">
    <property type="term" value="C:cytosol"/>
    <property type="evidence" value="ECO:0007669"/>
    <property type="project" value="TreeGrafter"/>
</dbReference>
<dbReference type="eggNOG" id="KOG1909">
    <property type="taxonomic scope" value="Eukaryota"/>
</dbReference>
<dbReference type="SMR" id="B4M8I8"/>
<gene>
    <name evidence="5" type="primary">Dvir\GJ18130</name>
    <name evidence="5" type="ORF">Dvir_GJ18130</name>
</gene>
<dbReference type="GO" id="GO:0005634">
    <property type="term" value="C:nucleus"/>
    <property type="evidence" value="ECO:0007669"/>
    <property type="project" value="TreeGrafter"/>
</dbReference>
<dbReference type="KEGG" id="dvi:6634183"/>
<keyword evidence="1" id="KW-0343">GTPase activation</keyword>
<dbReference type="GO" id="GO:0006913">
    <property type="term" value="P:nucleocytoplasmic transport"/>
    <property type="evidence" value="ECO:0007669"/>
    <property type="project" value="TreeGrafter"/>
</dbReference>
<dbReference type="SUPFAM" id="SSF69099">
    <property type="entry name" value="Ran-GTPase activating protein 1 (RanGAP1), C-terminal domain"/>
    <property type="match status" value="1"/>
</dbReference>
<dbReference type="CDD" id="cd00116">
    <property type="entry name" value="LRR_RI"/>
    <property type="match status" value="1"/>
</dbReference>
<dbReference type="FunCoup" id="B4M8I8">
    <property type="interactions" value="1706"/>
</dbReference>
<evidence type="ECO:0008006" key="7">
    <source>
        <dbReference type="Google" id="ProtNLM"/>
    </source>
</evidence>
<evidence type="ECO:0000256" key="1">
    <source>
        <dbReference type="ARBA" id="ARBA00022468"/>
    </source>
</evidence>
<keyword evidence="2" id="KW-0433">Leucine-rich repeat</keyword>
<evidence type="ECO:0000313" key="6">
    <source>
        <dbReference type="Proteomes" id="UP000008792"/>
    </source>
</evidence>
<feature type="region of interest" description="Disordered" evidence="4">
    <location>
        <begin position="354"/>
        <end position="420"/>
    </location>
</feature>
<feature type="compositionally biased region" description="Acidic residues" evidence="4">
    <location>
        <begin position="361"/>
        <end position="420"/>
    </location>
</feature>
<accession>B4M8I8</accession>
<dbReference type="GO" id="GO:0007165">
    <property type="term" value="P:signal transduction"/>
    <property type="evidence" value="ECO:0007669"/>
    <property type="project" value="InterPro"/>
</dbReference>
<dbReference type="InterPro" id="IPR027038">
    <property type="entry name" value="RanGap"/>
</dbReference>
<dbReference type="InParanoid" id="B4M8I8"/>
<sequence length="614" mass="67890">MSSTTMSTFSFASMAAQLNEEQGISFQDKAETWHNAEDVKAVVEALNSKPTVHFLNLDGNTLGVEAAQAISEALKSHPEFRKALWKNLFTGRLKSEIPLALKHLGAGLIAAGAKLTVLDLSDNALGPNGMTGLEEFLRSPVCFSLQELYLNNCGLGPEGGRMLSEALIDLHKNAKVAGTPLQLRIFVAGRNRLENAGAKAISKTFKVLQTLEEITMPQNSIYHVGVAALASSFKKNPHLRVLNMNDNTLNVRGAAKIAEVFEHTPLLREIDFGDCLLKTDGAYHFAEALEQNHEHLEVLDLGFNEINYDGGLALVTAVQNKPKLRIFNLDGNCFGQAGSAQIVEQMAKAKNSAALQSMDEFVSEEEGEESGAENDGDDNETPENSEDEYNDYLDEEDQEDDGEYDPNDTTEEVDEDDEEDYANENIAEETAYVTSNAFSTKLFNETVNSNKTSNTSDINKNGNKTVVNVSCTPAEFCLSQTPCTLQQFDSLEATNKLQALQNIINQFSDDNHLLLLIFTTLKCAHLSQTSQAALELAVSLYQATFDYAIKTDQESRVLDYYLKQLGLLRSEEHFKSDYNVKSCRYALREAIKSETFANDNIKNTFKIFLDQLDV</sequence>
<dbReference type="SMART" id="SM00368">
    <property type="entry name" value="LRR_RI"/>
    <property type="match status" value="8"/>
</dbReference>
<name>B4M8I8_DROVI</name>
<dbReference type="InterPro" id="IPR001611">
    <property type="entry name" value="Leu-rich_rpt"/>
</dbReference>
<dbReference type="Gene3D" id="1.25.40.200">
    <property type="entry name" value="Ran-GTPase activating protein 1, C-terminal domain"/>
    <property type="match status" value="1"/>
</dbReference>
<dbReference type="EMBL" id="CH940654">
    <property type="protein sequence ID" value="EDW57514.2"/>
    <property type="molecule type" value="Genomic_DNA"/>
</dbReference>
<dbReference type="SUPFAM" id="SSF52047">
    <property type="entry name" value="RNI-like"/>
    <property type="match status" value="1"/>
</dbReference>
<dbReference type="Pfam" id="PF13516">
    <property type="entry name" value="LRR_6"/>
    <property type="match status" value="4"/>
</dbReference>
<keyword evidence="6" id="KW-1185">Reference proteome</keyword>
<dbReference type="STRING" id="7244.B4M8I8"/>
<dbReference type="InterPro" id="IPR032675">
    <property type="entry name" value="LRR_dom_sf"/>
</dbReference>
<proteinExistence type="predicted"/>